<keyword evidence="4" id="KW-0238">DNA-binding</keyword>
<evidence type="ECO:0000256" key="1">
    <source>
        <dbReference type="ARBA" id="ARBA00010641"/>
    </source>
</evidence>
<dbReference type="InterPro" id="IPR014284">
    <property type="entry name" value="RNA_pol_sigma-70_dom"/>
</dbReference>
<accession>A0A3S9HF55</accession>
<gene>
    <name evidence="8" type="ORF">EJN92_00955</name>
</gene>
<dbReference type="GO" id="GO:0003677">
    <property type="term" value="F:DNA binding"/>
    <property type="evidence" value="ECO:0007669"/>
    <property type="project" value="UniProtKB-KW"/>
</dbReference>
<evidence type="ECO:0000313" key="8">
    <source>
        <dbReference type="EMBL" id="AZP10723.1"/>
    </source>
</evidence>
<dbReference type="OrthoDB" id="9782108at2"/>
<evidence type="ECO:0000256" key="2">
    <source>
        <dbReference type="ARBA" id="ARBA00023015"/>
    </source>
</evidence>
<dbReference type="RefSeq" id="WP_126126122.1">
    <property type="nucleotide sequence ID" value="NZ_CP034464.1"/>
</dbReference>
<dbReference type="Gene3D" id="1.10.10.10">
    <property type="entry name" value="Winged helix-like DNA-binding domain superfamily/Winged helix DNA-binding domain"/>
    <property type="match status" value="1"/>
</dbReference>
<organism evidence="8 9">
    <name type="scientific">Undibacterium parvum</name>
    <dbReference type="NCBI Taxonomy" id="401471"/>
    <lineage>
        <taxon>Bacteria</taxon>
        <taxon>Pseudomonadati</taxon>
        <taxon>Pseudomonadota</taxon>
        <taxon>Betaproteobacteria</taxon>
        <taxon>Burkholderiales</taxon>
        <taxon>Oxalobacteraceae</taxon>
        <taxon>Undibacterium</taxon>
    </lineage>
</organism>
<dbReference type="InterPro" id="IPR014289">
    <property type="entry name" value="RNA_pol_sigma-24-rel"/>
</dbReference>
<dbReference type="NCBIfam" id="TIGR02937">
    <property type="entry name" value="sigma70-ECF"/>
    <property type="match status" value="1"/>
</dbReference>
<proteinExistence type="inferred from homology"/>
<dbReference type="PANTHER" id="PTHR43133">
    <property type="entry name" value="RNA POLYMERASE ECF-TYPE SIGMA FACTO"/>
    <property type="match status" value="1"/>
</dbReference>
<evidence type="ECO:0000256" key="3">
    <source>
        <dbReference type="ARBA" id="ARBA00023082"/>
    </source>
</evidence>
<comment type="similarity">
    <text evidence="1">Belongs to the sigma-70 factor family. ECF subfamily.</text>
</comment>
<keyword evidence="2" id="KW-0805">Transcription regulation</keyword>
<dbReference type="Pfam" id="PF04542">
    <property type="entry name" value="Sigma70_r2"/>
    <property type="match status" value="1"/>
</dbReference>
<protein>
    <submittedName>
        <fullName evidence="8">Sigma-70 family RNA polymerase sigma factor</fullName>
    </submittedName>
</protein>
<dbReference type="InterPro" id="IPR013325">
    <property type="entry name" value="RNA_pol_sigma_r2"/>
</dbReference>
<dbReference type="InterPro" id="IPR007627">
    <property type="entry name" value="RNA_pol_sigma70_r2"/>
</dbReference>
<keyword evidence="9" id="KW-1185">Reference proteome</keyword>
<dbReference type="Proteomes" id="UP000275663">
    <property type="component" value="Chromosome"/>
</dbReference>
<feature type="domain" description="RNA polymerase sigma-70 region 2" evidence="6">
    <location>
        <begin position="14"/>
        <end position="77"/>
    </location>
</feature>
<keyword evidence="5" id="KW-0804">Transcription</keyword>
<dbReference type="GO" id="GO:0016987">
    <property type="term" value="F:sigma factor activity"/>
    <property type="evidence" value="ECO:0007669"/>
    <property type="project" value="UniProtKB-KW"/>
</dbReference>
<dbReference type="InterPro" id="IPR013249">
    <property type="entry name" value="RNA_pol_sigma70_r4_t2"/>
</dbReference>
<sequence length="196" mass="22355">MRNRQDSHQQLLTMRPLLLRYALQRLRNPAQAEDAVQEALLAALEQPDRFAGRAAFRTYVAGILKYKIIDILRASERETSLILDDEAAESDLIDSLLNSTRNSTHQAYHKPPVARAGNAPDTLLEQKDFFRIFESSLEKLPIKTAKVFMMHAWLECEAEEICAELNLSAANLWVVLFRARLRLRSSLNLHGICRLA</sequence>
<dbReference type="Gene3D" id="1.10.1740.10">
    <property type="match status" value="1"/>
</dbReference>
<dbReference type="EMBL" id="CP034464">
    <property type="protein sequence ID" value="AZP10723.1"/>
    <property type="molecule type" value="Genomic_DNA"/>
</dbReference>
<dbReference type="InterPro" id="IPR039425">
    <property type="entry name" value="RNA_pol_sigma-70-like"/>
</dbReference>
<keyword evidence="3" id="KW-0731">Sigma factor</keyword>
<evidence type="ECO:0000259" key="6">
    <source>
        <dbReference type="Pfam" id="PF04542"/>
    </source>
</evidence>
<evidence type="ECO:0000313" key="9">
    <source>
        <dbReference type="Proteomes" id="UP000275663"/>
    </source>
</evidence>
<dbReference type="GO" id="GO:0006352">
    <property type="term" value="P:DNA-templated transcription initiation"/>
    <property type="evidence" value="ECO:0007669"/>
    <property type="project" value="InterPro"/>
</dbReference>
<evidence type="ECO:0000259" key="7">
    <source>
        <dbReference type="Pfam" id="PF08281"/>
    </source>
</evidence>
<dbReference type="InterPro" id="IPR036388">
    <property type="entry name" value="WH-like_DNA-bd_sf"/>
</dbReference>
<dbReference type="SUPFAM" id="SSF88659">
    <property type="entry name" value="Sigma3 and sigma4 domains of RNA polymerase sigma factors"/>
    <property type="match status" value="1"/>
</dbReference>
<dbReference type="SUPFAM" id="SSF88946">
    <property type="entry name" value="Sigma2 domain of RNA polymerase sigma factors"/>
    <property type="match status" value="1"/>
</dbReference>
<dbReference type="Pfam" id="PF08281">
    <property type="entry name" value="Sigma70_r4_2"/>
    <property type="match status" value="1"/>
</dbReference>
<dbReference type="AlphaFoldDB" id="A0A3S9HF55"/>
<name>A0A3S9HF55_9BURK</name>
<reference evidence="8 9" key="1">
    <citation type="journal article" date="2011" name="Int. J. Syst. Evol. Microbiol.">
        <title>Description of Undibacterium oligocarboniphilum sp. nov., isolated from purified water, and Undibacterium pigrum strain CCUG 49012 as the type strain of Undibacterium parvum sp. nov., and emended descriptions of the genus Undibacterium and the species Undibacterium pigrum.</title>
        <authorList>
            <person name="Eder W."/>
            <person name="Wanner G."/>
            <person name="Ludwig W."/>
            <person name="Busse H.J."/>
            <person name="Ziemke-Kageler F."/>
            <person name="Lang E."/>
        </authorList>
    </citation>
    <scope>NUCLEOTIDE SEQUENCE [LARGE SCALE GENOMIC DNA]</scope>
    <source>
        <strain evidence="8 9">DSM 23061</strain>
    </source>
</reference>
<evidence type="ECO:0000256" key="4">
    <source>
        <dbReference type="ARBA" id="ARBA00023125"/>
    </source>
</evidence>
<dbReference type="InterPro" id="IPR013324">
    <property type="entry name" value="RNA_pol_sigma_r3/r4-like"/>
</dbReference>
<dbReference type="PANTHER" id="PTHR43133:SF8">
    <property type="entry name" value="RNA POLYMERASE SIGMA FACTOR HI_1459-RELATED"/>
    <property type="match status" value="1"/>
</dbReference>
<feature type="domain" description="RNA polymerase sigma factor 70 region 4 type 2" evidence="7">
    <location>
        <begin position="132"/>
        <end position="183"/>
    </location>
</feature>
<dbReference type="KEGG" id="upv:EJN92_00955"/>
<dbReference type="NCBIfam" id="TIGR02943">
    <property type="entry name" value="Sig70_famx1"/>
    <property type="match status" value="1"/>
</dbReference>
<evidence type="ECO:0000256" key="5">
    <source>
        <dbReference type="ARBA" id="ARBA00023163"/>
    </source>
</evidence>